<dbReference type="AlphaFoldDB" id="A0A2S2FBG0"/>
<accession>A0A2S2FBG0</accession>
<reference evidence="1" key="1">
    <citation type="submission" date="2019-08" db="EMBL/GenBank/DDBJ databases">
        <title>The complete genome of Acinetobacter defluvii strain WCHAD010030.</title>
        <authorList>
            <person name="Hu Y."/>
            <person name="Qin J."/>
            <person name="Feng Y."/>
            <person name="Zong Z."/>
        </authorList>
    </citation>
    <scope>NUCLEOTIDE SEQUENCE</scope>
    <source>
        <strain evidence="1">WCHA30</strain>
    </source>
</reference>
<dbReference type="EMBL" id="CP029397">
    <property type="protein sequence ID" value="AWL28303.1"/>
    <property type="molecule type" value="Genomic_DNA"/>
</dbReference>
<sequence>MQNIQLVREKLENAKLAGNIYQQDNLLVLQAPYQDDGSALNVFAQHQHAGEQVGLQFALQIVEQHIEYMVGVTLSNQDKSYEISAGNLKGEKSAFNLMYAFYNYPKKFYLLKIPFTAQISEFKYIFEQQLFNQPELKFLDTALKVNPHGQNFAWMKDFILQQALEMKVRIQLALQ</sequence>
<dbReference type="Proteomes" id="UP000245977">
    <property type="component" value="Chromosome"/>
</dbReference>
<name>A0A2S2FBG0_9GAMM</name>
<gene>
    <name evidence="1" type="ORF">DJ533_06845</name>
</gene>
<evidence type="ECO:0000313" key="2">
    <source>
        <dbReference type="Proteomes" id="UP000245977"/>
    </source>
</evidence>
<keyword evidence="2" id="KW-1185">Reference proteome</keyword>
<protein>
    <submittedName>
        <fullName evidence="1">Uncharacterized protein</fullName>
    </submittedName>
</protein>
<dbReference type="STRING" id="1871111.GCA_001704615_02824"/>
<dbReference type="RefSeq" id="WP_065993600.1">
    <property type="nucleotide sequence ID" value="NZ_CP029397.2"/>
</dbReference>
<evidence type="ECO:0000313" key="1">
    <source>
        <dbReference type="EMBL" id="AWL28303.1"/>
    </source>
</evidence>
<dbReference type="KEGG" id="adv:DJ533_06845"/>
<dbReference type="OrthoDB" id="6705662at2"/>
<organism evidence="1 2">
    <name type="scientific">Acinetobacter defluvii</name>
    <dbReference type="NCBI Taxonomy" id="1871111"/>
    <lineage>
        <taxon>Bacteria</taxon>
        <taxon>Pseudomonadati</taxon>
        <taxon>Pseudomonadota</taxon>
        <taxon>Gammaproteobacteria</taxon>
        <taxon>Moraxellales</taxon>
        <taxon>Moraxellaceae</taxon>
        <taxon>Acinetobacter</taxon>
    </lineage>
</organism>
<proteinExistence type="predicted"/>